<dbReference type="Pfam" id="PF12762">
    <property type="entry name" value="DDE_Tnp_IS1595"/>
    <property type="match status" value="1"/>
</dbReference>
<dbReference type="InterPro" id="IPR053164">
    <property type="entry name" value="IS1016-like_transposase"/>
</dbReference>
<dbReference type="EMBL" id="JBICCN010000416">
    <property type="protein sequence ID" value="KAL3070210.1"/>
    <property type="molecule type" value="Genomic_DNA"/>
</dbReference>
<dbReference type="PANTHER" id="PTHR47163:SF2">
    <property type="entry name" value="SI:DKEY-17M8.2"/>
    <property type="match status" value="1"/>
</dbReference>
<dbReference type="AlphaFoldDB" id="A0ABD2HZ03"/>
<dbReference type="Proteomes" id="UP001620645">
    <property type="component" value="Unassembled WGS sequence"/>
</dbReference>
<comment type="caution">
    <text evidence="2">The sequence shown here is derived from an EMBL/GenBank/DDBJ whole genome shotgun (WGS) entry which is preliminary data.</text>
</comment>
<dbReference type="PANTHER" id="PTHR47163">
    <property type="entry name" value="DDE_TNP_IS1595 DOMAIN-CONTAINING PROTEIN"/>
    <property type="match status" value="1"/>
</dbReference>
<organism evidence="2 3">
    <name type="scientific">Heterodera schachtii</name>
    <name type="common">Sugarbeet cyst nematode worm</name>
    <name type="synonym">Tylenchus schachtii</name>
    <dbReference type="NCBI Taxonomy" id="97005"/>
    <lineage>
        <taxon>Eukaryota</taxon>
        <taxon>Metazoa</taxon>
        <taxon>Ecdysozoa</taxon>
        <taxon>Nematoda</taxon>
        <taxon>Chromadorea</taxon>
        <taxon>Rhabditida</taxon>
        <taxon>Tylenchina</taxon>
        <taxon>Tylenchomorpha</taxon>
        <taxon>Tylenchoidea</taxon>
        <taxon>Heteroderidae</taxon>
        <taxon>Heteroderinae</taxon>
        <taxon>Heterodera</taxon>
    </lineage>
</organism>
<accession>A0ABD2HZ03</accession>
<dbReference type="InterPro" id="IPR024445">
    <property type="entry name" value="Tnp_ISXO2-like"/>
</dbReference>
<evidence type="ECO:0000259" key="1">
    <source>
        <dbReference type="Pfam" id="PF12762"/>
    </source>
</evidence>
<gene>
    <name evidence="2" type="ORF">niasHS_016561</name>
</gene>
<keyword evidence="3" id="KW-1185">Reference proteome</keyword>
<evidence type="ECO:0000313" key="3">
    <source>
        <dbReference type="Proteomes" id="UP001620645"/>
    </source>
</evidence>
<feature type="domain" description="ISXO2-like transposase" evidence="1">
    <location>
        <begin position="115"/>
        <end position="189"/>
    </location>
</feature>
<sequence>MDHRYNLIKIGKEIVQTPEQAIEWAKRHGLLPTERKCRRCRQPMTLRTDRGIRSFRCRRCEGPQFALTDNTWFEGVNSKIMVAKGILLTYAFATKMSYEQAIRESTIMETGQITNSTLFTDCWRGYTHLGQNGFEHWCVNHQLQFVTEEGVTTNKIESQWRPLRQRLARGGVQAEKLADHLCEFLWRRDCLRREVDPFNELISTIRNQFPGH</sequence>
<reference evidence="2 3" key="1">
    <citation type="submission" date="2024-10" db="EMBL/GenBank/DDBJ databases">
        <authorList>
            <person name="Kim D."/>
        </authorList>
    </citation>
    <scope>NUCLEOTIDE SEQUENCE [LARGE SCALE GENOMIC DNA]</scope>
    <source>
        <strain evidence="2">Taebaek</strain>
    </source>
</reference>
<name>A0ABD2HZ03_HETSC</name>
<evidence type="ECO:0000313" key="2">
    <source>
        <dbReference type="EMBL" id="KAL3070210.1"/>
    </source>
</evidence>
<protein>
    <recommendedName>
        <fullName evidence="1">ISXO2-like transposase domain-containing protein</fullName>
    </recommendedName>
</protein>
<proteinExistence type="predicted"/>